<keyword evidence="1" id="KW-0812">Transmembrane</keyword>
<keyword evidence="1" id="KW-0472">Membrane</keyword>
<dbReference type="Proteomes" id="UP000228503">
    <property type="component" value="Unassembled WGS sequence"/>
</dbReference>
<feature type="transmembrane region" description="Helical" evidence="1">
    <location>
        <begin position="21"/>
        <end position="44"/>
    </location>
</feature>
<keyword evidence="1" id="KW-1133">Transmembrane helix</keyword>
<sequence>MEKVFMFFKKKKSLPQLVWKFVRANYFISIIAVIILFVGLIAAYKLLSSEDEYIYAKIKISQGLWWANTAKPAVWMVDAIKKGDVEVSLSGKPMIEVLEVRNYPWWSSDEYVVYIDAKIKVSKNKKTDTYSFKRVTIGVGSPIDLELPSVQTSGTIIEMSEKPFLKNKLIKNITFVKKWAEPWEFDAIQVGDTYNNGEEDVFEILDKKIANAQAEYMPKLGYNYPTYSESKVHITVTAKVLVREENNNIIFGEDQILRLGKGLNLATNKYAFTDYFISDIQ</sequence>
<accession>A0A2M7TV13</accession>
<organism evidence="2 3">
    <name type="scientific">Candidatus Roizmanbacteria bacterium CG_4_10_14_0_2_um_filter_39_13</name>
    <dbReference type="NCBI Taxonomy" id="1974825"/>
    <lineage>
        <taxon>Bacteria</taxon>
        <taxon>Candidatus Roizmaniibacteriota</taxon>
    </lineage>
</organism>
<reference evidence="3" key="1">
    <citation type="submission" date="2017-09" db="EMBL/GenBank/DDBJ databases">
        <title>Depth-based differentiation of microbial function through sediment-hosted aquifers and enrichment of novel symbionts in the deep terrestrial subsurface.</title>
        <authorList>
            <person name="Probst A.J."/>
            <person name="Ladd B."/>
            <person name="Jarett J.K."/>
            <person name="Geller-Mcgrath D.E."/>
            <person name="Sieber C.M.K."/>
            <person name="Emerson J.B."/>
            <person name="Anantharaman K."/>
            <person name="Thomas B.C."/>
            <person name="Malmstrom R."/>
            <person name="Stieglmeier M."/>
            <person name="Klingl A."/>
            <person name="Woyke T."/>
            <person name="Ryan C.M."/>
            <person name="Banfield J.F."/>
        </authorList>
    </citation>
    <scope>NUCLEOTIDE SEQUENCE [LARGE SCALE GENOMIC DNA]</scope>
</reference>
<evidence type="ECO:0000313" key="3">
    <source>
        <dbReference type="Proteomes" id="UP000228503"/>
    </source>
</evidence>
<evidence type="ECO:0000256" key="1">
    <source>
        <dbReference type="SAM" id="Phobius"/>
    </source>
</evidence>
<gene>
    <name evidence="2" type="ORF">COY16_06200</name>
</gene>
<comment type="caution">
    <text evidence="2">The sequence shown here is derived from an EMBL/GenBank/DDBJ whole genome shotgun (WGS) entry which is preliminary data.</text>
</comment>
<dbReference type="EMBL" id="PFOB01000078">
    <property type="protein sequence ID" value="PIZ61670.1"/>
    <property type="molecule type" value="Genomic_DNA"/>
</dbReference>
<name>A0A2M7TV13_9BACT</name>
<proteinExistence type="predicted"/>
<protein>
    <submittedName>
        <fullName evidence="2">Uncharacterized protein</fullName>
    </submittedName>
</protein>
<evidence type="ECO:0000313" key="2">
    <source>
        <dbReference type="EMBL" id="PIZ61670.1"/>
    </source>
</evidence>
<dbReference type="AlphaFoldDB" id="A0A2M7TV13"/>